<dbReference type="InterPro" id="IPR021858">
    <property type="entry name" value="Fun_TF"/>
</dbReference>
<dbReference type="GO" id="GO:0045944">
    <property type="term" value="P:positive regulation of transcription by RNA polymerase II"/>
    <property type="evidence" value="ECO:0007669"/>
    <property type="project" value="TreeGrafter"/>
</dbReference>
<gene>
    <name evidence="4" type="ORF">N0V89_000844</name>
</gene>
<reference evidence="4" key="1">
    <citation type="submission" date="2022-10" db="EMBL/GenBank/DDBJ databases">
        <title>Tapping the CABI collections for fungal endophytes: first genome assemblies for Collariella, Neodidymelliopsis, Ascochyta clinopodiicola, Didymella pomorum, Didymosphaeria variabile, Neocosmospora piperis and Neocucurbitaria cava.</title>
        <authorList>
            <person name="Hill R."/>
        </authorList>
    </citation>
    <scope>NUCLEOTIDE SEQUENCE</scope>
    <source>
        <strain evidence="4">IMI 356815</strain>
    </source>
</reference>
<dbReference type="EMBL" id="JAPEUX010000001">
    <property type="protein sequence ID" value="KAJ4360283.1"/>
    <property type="molecule type" value="Genomic_DNA"/>
</dbReference>
<feature type="compositionally biased region" description="Low complexity" evidence="3">
    <location>
        <begin position="484"/>
        <end position="501"/>
    </location>
</feature>
<evidence type="ECO:0000313" key="5">
    <source>
        <dbReference type="Proteomes" id="UP001140513"/>
    </source>
</evidence>
<dbReference type="GO" id="GO:0003700">
    <property type="term" value="F:DNA-binding transcription factor activity"/>
    <property type="evidence" value="ECO:0007669"/>
    <property type="project" value="TreeGrafter"/>
</dbReference>
<proteinExistence type="predicted"/>
<protein>
    <recommendedName>
        <fullName evidence="6">Transcription factor domain-containing protein</fullName>
    </recommendedName>
</protein>
<dbReference type="PANTHER" id="PTHR37534:SF23">
    <property type="entry name" value="ZN(II)2CYS6 TRANSCRIPTION FACTOR (EUROFUNG)"/>
    <property type="match status" value="1"/>
</dbReference>
<dbReference type="Pfam" id="PF11951">
    <property type="entry name" value="Fungal_trans_2"/>
    <property type="match status" value="1"/>
</dbReference>
<evidence type="ECO:0008006" key="6">
    <source>
        <dbReference type="Google" id="ProtNLM"/>
    </source>
</evidence>
<keyword evidence="5" id="KW-1185">Reference proteome</keyword>
<sequence length="818" mass="89472">MIESTAAKDNPQISWCGFGGGDHVSPTQVLDEAAVEEVDDDYWDVDSDTDTPGALNEEAMVLSRDFSLMRKMQFQHTNELSVRRYDAFIYEGVLASYKAEQVANPLKNPKTARVFAHFIHVTAPVSSPNSSLHLAIIDVFQSLSIYERNPRNPTSLFEGPTPPSQQNLWTYILPLKALNHQGLLHAMLALASLHIAKLQRASVTPSYKHYAYALKRLGRSLANPKRRHTIATVATSLLLAFYEVMTAEHVKWSTHLVGAAQLLAELDFPSLTREARRLKAVQEAQESRFLAHLGNRGTTPMIDTMMPDEGMVSAIIGKKVSYEDFGRVLEAGDDGQEKRSPLPGKLDIKTFETLQDLQWFYMRHDAFQSMVSGNSLITPFRKWSNCPPRAPLGRSDAIYGTHDHIVLLIARISDFAVRDRDRKLKQVEANGGQWRPSSNMPGGTPMGPPSAPAGRPEPPKSISTSMGPPRHLHDKGPHSSTPVPDQRQAPGPQQGQATRGPPSMPTFYGMAPTGGPSPLPKSYAAPEGYTYERSPKTPNTPHPKFADLPAALSAAEEEWQNMSRAYATIASSLANKEAFAPLSEDLYPVAPGGNGTPFGPALVHRSYDISTLWTMLHLSKILLVRSHPAMPPAATIAAGVAAATTKPYAMLIGRISAGMQVPPSDDIPLSPFLGAALIEATMALFFAGVQYQEPPQRAWLIKRLLDIDRRTGWASAAVIARACETSWERAAELGRGPPYLGRKTRPHGEDGPIVLDGGDEGGWGGGGVVRGKAFVVPNDNARYTAVRNVRVPWAKNILASEEELRADMERVKLKSREG</sequence>
<dbReference type="OrthoDB" id="5391043at2759"/>
<dbReference type="GeneID" id="80904374"/>
<evidence type="ECO:0000256" key="1">
    <source>
        <dbReference type="ARBA" id="ARBA00004123"/>
    </source>
</evidence>
<dbReference type="Proteomes" id="UP001140513">
    <property type="component" value="Unassembled WGS sequence"/>
</dbReference>
<keyword evidence="2" id="KW-0539">Nucleus</keyword>
<evidence type="ECO:0000256" key="3">
    <source>
        <dbReference type="SAM" id="MobiDB-lite"/>
    </source>
</evidence>
<comment type="subcellular location">
    <subcellularLocation>
        <location evidence="1">Nucleus</location>
    </subcellularLocation>
</comment>
<accession>A0A9W8XVF2</accession>
<dbReference type="GO" id="GO:0005634">
    <property type="term" value="C:nucleus"/>
    <property type="evidence" value="ECO:0007669"/>
    <property type="project" value="UniProtKB-SubCell"/>
</dbReference>
<dbReference type="RefSeq" id="XP_056076485.1">
    <property type="nucleotide sequence ID" value="XM_056209663.1"/>
</dbReference>
<name>A0A9W8XVF2_9PLEO</name>
<dbReference type="PANTHER" id="PTHR37534">
    <property type="entry name" value="TRANSCRIPTIONAL ACTIVATOR PROTEIN UGA3"/>
    <property type="match status" value="1"/>
</dbReference>
<dbReference type="CDD" id="cd12148">
    <property type="entry name" value="fungal_TF_MHR"/>
    <property type="match status" value="1"/>
</dbReference>
<organism evidence="4 5">
    <name type="scientific">Didymosphaeria variabile</name>
    <dbReference type="NCBI Taxonomy" id="1932322"/>
    <lineage>
        <taxon>Eukaryota</taxon>
        <taxon>Fungi</taxon>
        <taxon>Dikarya</taxon>
        <taxon>Ascomycota</taxon>
        <taxon>Pezizomycotina</taxon>
        <taxon>Dothideomycetes</taxon>
        <taxon>Pleosporomycetidae</taxon>
        <taxon>Pleosporales</taxon>
        <taxon>Massarineae</taxon>
        <taxon>Didymosphaeriaceae</taxon>
        <taxon>Didymosphaeria</taxon>
    </lineage>
</organism>
<feature type="region of interest" description="Disordered" evidence="3">
    <location>
        <begin position="426"/>
        <end position="546"/>
    </location>
</feature>
<dbReference type="AlphaFoldDB" id="A0A9W8XVF2"/>
<evidence type="ECO:0000256" key="2">
    <source>
        <dbReference type="ARBA" id="ARBA00023242"/>
    </source>
</evidence>
<evidence type="ECO:0000313" key="4">
    <source>
        <dbReference type="EMBL" id="KAJ4360283.1"/>
    </source>
</evidence>
<dbReference type="GO" id="GO:0000976">
    <property type="term" value="F:transcription cis-regulatory region binding"/>
    <property type="evidence" value="ECO:0007669"/>
    <property type="project" value="TreeGrafter"/>
</dbReference>
<comment type="caution">
    <text evidence="4">The sequence shown here is derived from an EMBL/GenBank/DDBJ whole genome shotgun (WGS) entry which is preliminary data.</text>
</comment>